<evidence type="ECO:0000256" key="1">
    <source>
        <dbReference type="SAM" id="Phobius"/>
    </source>
</evidence>
<name>A0A0L6UB63_9BASI</name>
<evidence type="ECO:0000313" key="2">
    <source>
        <dbReference type="EMBL" id="KNZ45766.1"/>
    </source>
</evidence>
<sequence>MQMFGWLHNIYSDTPLWTHPCLFLVWIGVHTPFCYTSSLGASTFSHSIFGFKVVSTCIVASGRGVDTNPHQKEPVYSEWCLVDDCIHSSNGLGSRNLWRLTSRSQHKKNIKTKHKSLSMNHIISLILILHNLLEVKYNFKKNWMRKIYKRFLEINTSYNQLQPEFKLTFNVIQTNIPEVTNRLFKKLITPNTSNNQTLILFLLILILKSSILISFYISLSMRDVCLRPLHSFPLVYLLWPLSTNSFLIPEETSLVPLFNIHCIFALSELNEIISFFILSFFIAREELLPGVIKDFNTETCPEKNIFFLFAPGPSLSVNHLGTHELVQKEKLKLNPCLAYAKTELILFSLLVGFKLDSHRQEGYFAESGLSTAGAEPRFSSTSQLAMPEWGAKSSSAVHFGLALGKLAVQLPQVYLPAIPPAVGCSKCYIIFNKKVNLENISYRGKESKLSQTMLKVAYSSIGGAKSASSERLRREGKYFVKKWLTCGLLRKSYFESKIDMFLWPEGNNDFFHWLFRPNIHLTWPNDFLSTPEKKKFSCCLRIFCADSRQKNSYDHMVFGSPSLLSDAAVGIFKLGKKGQRECVSFQKLLVRRKISSRQFFTANNLLGITGERGFGSDVSTLDARKGIPLATSATKIL</sequence>
<organism evidence="2 3">
    <name type="scientific">Puccinia sorghi</name>
    <dbReference type="NCBI Taxonomy" id="27349"/>
    <lineage>
        <taxon>Eukaryota</taxon>
        <taxon>Fungi</taxon>
        <taxon>Dikarya</taxon>
        <taxon>Basidiomycota</taxon>
        <taxon>Pucciniomycotina</taxon>
        <taxon>Pucciniomycetes</taxon>
        <taxon>Pucciniales</taxon>
        <taxon>Pucciniaceae</taxon>
        <taxon>Puccinia</taxon>
    </lineage>
</organism>
<gene>
    <name evidence="2" type="ORF">VP01_781g4</name>
</gene>
<keyword evidence="1" id="KW-1133">Transmembrane helix</keyword>
<reference evidence="2 3" key="1">
    <citation type="submission" date="2015-08" db="EMBL/GenBank/DDBJ databases">
        <title>Next Generation Sequencing and Analysis of the Genome of Puccinia sorghi L Schw, the Causal Agent of Maize Common Rust.</title>
        <authorList>
            <person name="Rochi L."/>
            <person name="Burguener G."/>
            <person name="Darino M."/>
            <person name="Turjanski A."/>
            <person name="Kreff E."/>
            <person name="Dieguez M.J."/>
            <person name="Sacco F."/>
        </authorList>
    </citation>
    <scope>NUCLEOTIDE SEQUENCE [LARGE SCALE GENOMIC DNA]</scope>
    <source>
        <strain evidence="2 3">RO10H11247</strain>
    </source>
</reference>
<feature type="transmembrane region" description="Helical" evidence="1">
    <location>
        <begin position="198"/>
        <end position="217"/>
    </location>
</feature>
<dbReference type="Proteomes" id="UP000037035">
    <property type="component" value="Unassembled WGS sequence"/>
</dbReference>
<dbReference type="EMBL" id="LAVV01013294">
    <property type="protein sequence ID" value="KNZ45766.1"/>
    <property type="molecule type" value="Genomic_DNA"/>
</dbReference>
<keyword evidence="3" id="KW-1185">Reference proteome</keyword>
<accession>A0A0L6UB63</accession>
<comment type="caution">
    <text evidence="2">The sequence shown here is derived from an EMBL/GenBank/DDBJ whole genome shotgun (WGS) entry which is preliminary data.</text>
</comment>
<keyword evidence="1" id="KW-0812">Transmembrane</keyword>
<keyword evidence="1" id="KW-0472">Membrane</keyword>
<dbReference type="AlphaFoldDB" id="A0A0L6UB63"/>
<protein>
    <submittedName>
        <fullName evidence="2">Uncharacterized protein</fullName>
    </submittedName>
</protein>
<dbReference type="VEuPathDB" id="FungiDB:VP01_781g4"/>
<feature type="transmembrane region" description="Helical" evidence="1">
    <location>
        <begin position="117"/>
        <end position="133"/>
    </location>
</feature>
<proteinExistence type="predicted"/>
<evidence type="ECO:0000313" key="3">
    <source>
        <dbReference type="Proteomes" id="UP000037035"/>
    </source>
</evidence>